<dbReference type="EC" id="2.4.1.-" evidence="10"/>
<organism evidence="11 12">
    <name type="scientific">Halocaridina rubra</name>
    <name type="common">Hawaiian red shrimp</name>
    <dbReference type="NCBI Taxonomy" id="373956"/>
    <lineage>
        <taxon>Eukaryota</taxon>
        <taxon>Metazoa</taxon>
        <taxon>Ecdysozoa</taxon>
        <taxon>Arthropoda</taxon>
        <taxon>Crustacea</taxon>
        <taxon>Multicrustacea</taxon>
        <taxon>Malacostraca</taxon>
        <taxon>Eumalacostraca</taxon>
        <taxon>Eucarida</taxon>
        <taxon>Decapoda</taxon>
        <taxon>Pleocyemata</taxon>
        <taxon>Caridea</taxon>
        <taxon>Atyoidea</taxon>
        <taxon>Atyidae</taxon>
        <taxon>Halocaridina</taxon>
    </lineage>
</organism>
<gene>
    <name evidence="11" type="primary">B3GALT4_1</name>
    <name evidence="11" type="ORF">SK128_000694</name>
</gene>
<evidence type="ECO:0000256" key="1">
    <source>
        <dbReference type="ARBA" id="ARBA00004323"/>
    </source>
</evidence>
<dbReference type="Proteomes" id="UP001381693">
    <property type="component" value="Unassembled WGS sequence"/>
</dbReference>
<evidence type="ECO:0000313" key="12">
    <source>
        <dbReference type="Proteomes" id="UP001381693"/>
    </source>
</evidence>
<dbReference type="GO" id="GO:0006493">
    <property type="term" value="P:protein O-linked glycosylation"/>
    <property type="evidence" value="ECO:0007669"/>
    <property type="project" value="TreeGrafter"/>
</dbReference>
<keyword evidence="6" id="KW-0735">Signal-anchor</keyword>
<dbReference type="GO" id="GO:0000139">
    <property type="term" value="C:Golgi membrane"/>
    <property type="evidence" value="ECO:0007669"/>
    <property type="project" value="UniProtKB-SubCell"/>
</dbReference>
<reference evidence="11 12" key="1">
    <citation type="submission" date="2023-11" db="EMBL/GenBank/DDBJ databases">
        <title>Halocaridina rubra genome assembly.</title>
        <authorList>
            <person name="Smith C."/>
        </authorList>
    </citation>
    <scope>NUCLEOTIDE SEQUENCE [LARGE SCALE GENOMIC DNA]</scope>
    <source>
        <strain evidence="11">EP-1</strain>
        <tissue evidence="11">Whole</tissue>
    </source>
</reference>
<keyword evidence="9" id="KW-0472">Membrane</keyword>
<dbReference type="EMBL" id="JAXCGZ010007756">
    <property type="protein sequence ID" value="KAK7078582.1"/>
    <property type="molecule type" value="Genomic_DNA"/>
</dbReference>
<evidence type="ECO:0000256" key="8">
    <source>
        <dbReference type="ARBA" id="ARBA00023034"/>
    </source>
</evidence>
<accession>A0AAN8X6D7</accession>
<evidence type="ECO:0000313" key="11">
    <source>
        <dbReference type="EMBL" id="KAK7078582.1"/>
    </source>
</evidence>
<evidence type="ECO:0000256" key="7">
    <source>
        <dbReference type="ARBA" id="ARBA00022989"/>
    </source>
</evidence>
<dbReference type="GO" id="GO:0008499">
    <property type="term" value="F:N-acetyl-beta-D-glucosaminide beta-(1,3)-galactosyltransferase activity"/>
    <property type="evidence" value="ECO:0007669"/>
    <property type="project" value="TreeGrafter"/>
</dbReference>
<dbReference type="Pfam" id="PF01762">
    <property type="entry name" value="Galactosyl_T"/>
    <property type="match status" value="1"/>
</dbReference>
<keyword evidence="3 10" id="KW-0328">Glycosyltransferase</keyword>
<dbReference type="InterPro" id="IPR002659">
    <property type="entry name" value="Glyco_trans_31"/>
</dbReference>
<evidence type="ECO:0000256" key="9">
    <source>
        <dbReference type="ARBA" id="ARBA00023136"/>
    </source>
</evidence>
<keyword evidence="12" id="KW-1185">Reference proteome</keyword>
<dbReference type="AlphaFoldDB" id="A0AAN8X6D7"/>
<sequence>MRIRDLWANKLYCNETGMLSFFLLGTTPSESTQKRIEIESRLFRDIIQLDFADGYRTLPYKTLSLLHWIKTFCPTVSWVLKSDDDVFVNPFSLNHFLLKIPADDGIDFACFYNENAAVCREGEDCNPKFAVPRSLYSDDYYPPYCEGPAYIINITMALQLYSRANITLLHQFPFEDVYFTGILAQALEPVYYHLDSQLFPSYMSLARKRSRLYSSLFLHLHNSKKASYAMWKNLLHHFKQPLLRKTSSSSAALFESLVNED</sequence>
<dbReference type="PANTHER" id="PTHR11214:SF314">
    <property type="entry name" value="HEXOSYLTRANSFERASE"/>
    <property type="match status" value="1"/>
</dbReference>
<evidence type="ECO:0000256" key="4">
    <source>
        <dbReference type="ARBA" id="ARBA00022679"/>
    </source>
</evidence>
<evidence type="ECO:0000256" key="6">
    <source>
        <dbReference type="ARBA" id="ARBA00022968"/>
    </source>
</evidence>
<evidence type="ECO:0000256" key="5">
    <source>
        <dbReference type="ARBA" id="ARBA00022692"/>
    </source>
</evidence>
<evidence type="ECO:0000256" key="2">
    <source>
        <dbReference type="ARBA" id="ARBA00008661"/>
    </source>
</evidence>
<evidence type="ECO:0000256" key="10">
    <source>
        <dbReference type="RuleBase" id="RU363063"/>
    </source>
</evidence>
<proteinExistence type="inferred from homology"/>
<keyword evidence="8 10" id="KW-0333">Golgi apparatus</keyword>
<keyword evidence="4" id="KW-0808">Transferase</keyword>
<keyword evidence="5" id="KW-0812">Transmembrane</keyword>
<protein>
    <recommendedName>
        <fullName evidence="10">Hexosyltransferase</fullName>
        <ecNumber evidence="10">2.4.1.-</ecNumber>
    </recommendedName>
</protein>
<evidence type="ECO:0000256" key="3">
    <source>
        <dbReference type="ARBA" id="ARBA00022676"/>
    </source>
</evidence>
<comment type="similarity">
    <text evidence="2 10">Belongs to the glycosyltransferase 31 family.</text>
</comment>
<keyword evidence="7" id="KW-1133">Transmembrane helix</keyword>
<comment type="caution">
    <text evidence="11">The sequence shown here is derived from an EMBL/GenBank/DDBJ whole genome shotgun (WGS) entry which is preliminary data.</text>
</comment>
<dbReference type="PANTHER" id="PTHR11214">
    <property type="entry name" value="BETA-1,3-N-ACETYLGLUCOSAMINYLTRANSFERASE"/>
    <property type="match status" value="1"/>
</dbReference>
<comment type="subcellular location">
    <subcellularLocation>
        <location evidence="1 10">Golgi apparatus membrane</location>
        <topology evidence="1 10">Single-pass type II membrane protein</topology>
    </subcellularLocation>
</comment>
<dbReference type="Gene3D" id="3.90.550.50">
    <property type="match status" value="1"/>
</dbReference>
<name>A0AAN8X6D7_HALRR</name>